<dbReference type="GO" id="GO:0035595">
    <property type="term" value="F:N-acetylglucosaminylinositol deacetylase activity"/>
    <property type="evidence" value="ECO:0007669"/>
    <property type="project" value="UniProtKB-EC"/>
</dbReference>
<dbReference type="Pfam" id="PF02585">
    <property type="entry name" value="PIG-L"/>
    <property type="match status" value="1"/>
</dbReference>
<dbReference type="InterPro" id="IPR003737">
    <property type="entry name" value="GlcNAc_PI_deacetylase-related"/>
</dbReference>
<sequence>MIGSLKSHLRIAASRAVSLVLRVRAEELSPSTLGRVLVVAPHPDDESLGCGGTIARLTGQSGTVQIAMVTDGRASHPGHPLHDPDQIAAMRRGEAELAALRLGVPAGELRFLGYEDGRLGELSDAARARLVADLADLIRATQPDTILAPLARDGSSEHDRVTECLDEALRTASQHPRILEYPIWARWQVRPLVKAAFHYPGIFAVDIRGVEAVKRTAIAAHTSQLLPLPPFTEPTLPADFRSLFKDPVELFFER</sequence>
<name>A0A1J5STJ5_9ZZZZ</name>
<comment type="caution">
    <text evidence="1">The sequence shown here is derived from an EMBL/GenBank/DDBJ whole genome shotgun (WGS) entry which is preliminary data.</text>
</comment>
<dbReference type="EMBL" id="MLJW01000038">
    <property type="protein sequence ID" value="OIR07341.1"/>
    <property type="molecule type" value="Genomic_DNA"/>
</dbReference>
<dbReference type="AlphaFoldDB" id="A0A1J5STJ5"/>
<dbReference type="SUPFAM" id="SSF102588">
    <property type="entry name" value="LmbE-like"/>
    <property type="match status" value="1"/>
</dbReference>
<gene>
    <name evidence="1" type="primary">mshB_1</name>
    <name evidence="1" type="ORF">GALL_105970</name>
</gene>
<protein>
    <submittedName>
        <fullName evidence="1">1D-myo-inositol 2-acetamido-2-deoxy-alpha-D-glucopyranoside deacetylase</fullName>
        <ecNumber evidence="1">3.5.1.103</ecNumber>
    </submittedName>
</protein>
<proteinExistence type="predicted"/>
<dbReference type="EC" id="3.5.1.103" evidence="1"/>
<dbReference type="InterPro" id="IPR024078">
    <property type="entry name" value="LmbE-like_dom_sf"/>
</dbReference>
<evidence type="ECO:0000313" key="1">
    <source>
        <dbReference type="EMBL" id="OIR07341.1"/>
    </source>
</evidence>
<dbReference type="PANTHER" id="PTHR12993">
    <property type="entry name" value="N-ACETYLGLUCOSAMINYL-PHOSPHATIDYLINOSITOL DE-N-ACETYLASE-RELATED"/>
    <property type="match status" value="1"/>
</dbReference>
<dbReference type="PANTHER" id="PTHR12993:SF29">
    <property type="entry name" value="BLR3841 PROTEIN"/>
    <property type="match status" value="1"/>
</dbReference>
<accession>A0A1J5STJ5</accession>
<reference evidence="1" key="1">
    <citation type="submission" date="2016-10" db="EMBL/GenBank/DDBJ databases">
        <title>Sequence of Gallionella enrichment culture.</title>
        <authorList>
            <person name="Poehlein A."/>
            <person name="Muehling M."/>
            <person name="Daniel R."/>
        </authorList>
    </citation>
    <scope>NUCLEOTIDE SEQUENCE</scope>
</reference>
<keyword evidence="1" id="KW-0378">Hydrolase</keyword>
<organism evidence="1">
    <name type="scientific">mine drainage metagenome</name>
    <dbReference type="NCBI Taxonomy" id="410659"/>
    <lineage>
        <taxon>unclassified sequences</taxon>
        <taxon>metagenomes</taxon>
        <taxon>ecological metagenomes</taxon>
    </lineage>
</organism>
<dbReference type="Gene3D" id="3.40.50.10320">
    <property type="entry name" value="LmbE-like"/>
    <property type="match status" value="1"/>
</dbReference>